<dbReference type="InterPro" id="IPR013103">
    <property type="entry name" value="RVT_2"/>
</dbReference>
<keyword evidence="4" id="KW-0378">Hydrolase</keyword>
<evidence type="ECO:0000256" key="4">
    <source>
        <dbReference type="ARBA" id="ARBA00022801"/>
    </source>
</evidence>
<accession>A0ABQ5D751</accession>
<keyword evidence="8" id="KW-1185">Reference proteome</keyword>
<dbReference type="InterPro" id="IPR001584">
    <property type="entry name" value="Integrase_cat-core"/>
</dbReference>
<feature type="compositionally biased region" description="Polar residues" evidence="5">
    <location>
        <begin position="819"/>
        <end position="832"/>
    </location>
</feature>
<feature type="domain" description="Integrase catalytic" evidence="6">
    <location>
        <begin position="679"/>
        <end position="860"/>
    </location>
</feature>
<evidence type="ECO:0000313" key="8">
    <source>
        <dbReference type="Proteomes" id="UP001151760"/>
    </source>
</evidence>
<evidence type="ECO:0000313" key="7">
    <source>
        <dbReference type="EMBL" id="GJT35115.1"/>
    </source>
</evidence>
<reference evidence="7" key="2">
    <citation type="submission" date="2022-01" db="EMBL/GenBank/DDBJ databases">
        <authorList>
            <person name="Yamashiro T."/>
            <person name="Shiraishi A."/>
            <person name="Satake H."/>
            <person name="Nakayama K."/>
        </authorList>
    </citation>
    <scope>NUCLEOTIDE SEQUENCE</scope>
</reference>
<evidence type="ECO:0000256" key="5">
    <source>
        <dbReference type="SAM" id="MobiDB-lite"/>
    </source>
</evidence>
<dbReference type="Pfam" id="PF00665">
    <property type="entry name" value="rve"/>
    <property type="match status" value="1"/>
</dbReference>
<dbReference type="Gene3D" id="3.30.70.270">
    <property type="match status" value="1"/>
</dbReference>
<gene>
    <name evidence="7" type="ORF">Tco_0925534</name>
</gene>
<keyword evidence="3" id="KW-0064">Aspartyl protease</keyword>
<proteinExistence type="predicted"/>
<organism evidence="7 8">
    <name type="scientific">Tanacetum coccineum</name>
    <dbReference type="NCBI Taxonomy" id="301880"/>
    <lineage>
        <taxon>Eukaryota</taxon>
        <taxon>Viridiplantae</taxon>
        <taxon>Streptophyta</taxon>
        <taxon>Embryophyta</taxon>
        <taxon>Tracheophyta</taxon>
        <taxon>Spermatophyta</taxon>
        <taxon>Magnoliopsida</taxon>
        <taxon>eudicotyledons</taxon>
        <taxon>Gunneridae</taxon>
        <taxon>Pentapetalae</taxon>
        <taxon>asterids</taxon>
        <taxon>campanulids</taxon>
        <taxon>Asterales</taxon>
        <taxon>Asteraceae</taxon>
        <taxon>Asteroideae</taxon>
        <taxon>Anthemideae</taxon>
        <taxon>Anthemidinae</taxon>
        <taxon>Tanacetum</taxon>
    </lineage>
</organism>
<evidence type="ECO:0000256" key="3">
    <source>
        <dbReference type="ARBA" id="ARBA00022750"/>
    </source>
</evidence>
<dbReference type="Gene3D" id="3.30.420.10">
    <property type="entry name" value="Ribonuclease H-like superfamily/Ribonuclease H"/>
    <property type="match status" value="2"/>
</dbReference>
<sequence>MSIPITAKEKTNKKNDVKARSLLLMALPNEHQLTFSQYPDAKTIASSAESLDSIFNRLQKIAPEDFWMNKAKIETMSIDDLYNNFKSVEQSVKKSVGASSGVQNLAFMTAPSTSSTNDVNTAKPTYEVSIISPNVNTASPQVSTASFSNNVVYAFMVENPNGSNLLHQKLEQIHEDDLEAMDLKWQLSLLSMREKRECRAPRNKEGQFRNQDNIWKHGNNEDTSSKEMLAIDGVGFYYSDMAEEQAQINMALMAFSDSEIYNDKTCSKTCLKNYETLKKQCDDLIVKLNQTEFTAATYKRVLKREVACKDYEINVLKSKFEKVKQEKEGIEFKIEKFDKASKDLDKLPKKLDLSYSGLDEFKEPKFKGYGTKNSKKESNVVCDKKSDDSKENSDNSLVKEQVSKDTSSFVESVKPKNHEKPVKKSVRFTHKVNTAKAQAVNTARPQAVNTARPKIVKTARPNSAVVNAVRVNQANAGKPQQDDTGFVDSGCSRHMTGNIAYLSDFKEFDGGYVTFGGGAHGGRISGKGTLKTDSLDFEDVYFVNELKFNLFSVSQMCDKKNYVLFTNTECLVLSPNFKLPDESQILLKIPRKDNMYSFDMKNIVPKETLTCLVAKATSDESMLWHRRLGHINFKNINKLVKDNLVRGLPTKCFENDQTCVACLKGKQHRASCKSKVLNPITKPLFMLHMDLFGPTFVSSLMHKKYCLVVTDDYSRFTWVFFLTTKDETSEILKNFIKEIENLVDKKVKIIRSDNGTEFKNKVMDDFCREKGTQEELNTGTSEYNSQDCIEGDGLDNENDAKDKSDDDSSPKEVIAAGQHVNTASPDVTTGSFKLNDVGPSVSNASSYDQNSPKDMFTMGASHTLKATHVEFFSDEDEPEVDLGNITNSYTVPTTPNTRIHKDHPIENVIGDVKSTVQTRRMTKPTSEQGFLSAVYEQKTHDTLNTCLYACFLSQTEPTSIAKALSDSSWVEAMQEELLQFKLQQVWILVDLPFGKRAIGTKWVFRNKKDERGIVIRNKARLVAQGHRQEEGIDYEEVFAPVARIEAIRLFLAYASFMGFLVYQMDVKSAFLYGTIEEEVYVTQPPGFKDPDHPDKVYKVVKALYGLHQAPRAWYETLANYLLVYVDDIIFGSTNKDLCTRFEKLMKDKFQISSMGELTFFLGLQVQQKEDGIFISQDKYVAEILKKFNYTDVKSVSTPIDLEKPLVKDRDADDVDVHLYRSMIGSLMYLTASRPDIMFACKKQTMVATSTTEAEYMAAASCCGQASTQDFSKIASSLTKLTKKNTPFMWGEEQEKAFITLRNKLREATILVLSERTEEMVIYSDASYSEKKDLNMRQQRWLDLLKDYDCEIRYHPGKANVVADALSQKERGKVTRIHSLRMIVTSDLFDRIKATQVEALKEENWKSERITSYIPHLEDDRRGIKTRQGIIYIPFRSNVKELLFDEAHKLKYSIHPGATKMYLDLKKNYWWPFMKRDCISVCKWEKITMDFVTRLPRTTKNHDAIWVIVDHLTKSAHFIPIQENMLVYKLAKIYVNEIAARHGVPVSIVSDRYGRFTSNFWQDFQEELVNTAKAQAVNTARPQAVNTARPNTVKTARPNSTVVNAVRVNQANVPQQDDTGFVDSGCSRHMTGNIAYLSEFKEFDRGYVTFGGGAHGGRISSKGTLKTDSLDFEDVYFVNELKFNLFSVSRMCDKKNYVLFTNTECLVLSPNFKFPDESFNMKNIIPKESLTCLVAKATLDESMLWHRRLCHNNFKNINKPVKDNLVRGLPTKRFENDQTCVACLKGKRYRTSCKSKVLNPITKPLFMLHMDLFGPTFMSSLMHKRYCLGKFDGKSDEENKPMIEGNGPKWLFDIDSLTQSMNYVPVAAGTIINEYDGDGPDNENDEQDKSDDVSSPKEVNATGKHVNTVSPDVNTGSFKLNVVGPLVNTASSYEQDSPKNMFTMGASHTLEATHVEFFSDEDEKEVDLGNITNSYTVLNTPNTRIHKDHPIKNVIGDVKPTTEPTSIAKALSDSSWVEAMVIDKKKVDYEEVFAPVARIEAIRLFLAYASFMGFLVYQMDVKSAFLYGTIEEEVYVTQPPGFKDPDHPDKVYKVYVDDIIFGSTNKDLCTGFEKLMKDKFQMSSMGELTFFLGLQVQQKEDGIFISQDKYVAEILKKFNYTDVKSASTPVDLEKPLVKDGDADDVDVHLYRSMIGSLMYLTTSRPDIMFAVGDEAVHKELGDRIERAATTASSLEAEQDSGIVAPSIGKFDDSKGIWNERTDSSHCNWGYRKKKWGMNENEGFRALFILKWNCEAKES</sequence>
<dbReference type="InterPro" id="IPR025724">
    <property type="entry name" value="GAG-pre-integrase_dom"/>
</dbReference>
<dbReference type="InterPro" id="IPR043128">
    <property type="entry name" value="Rev_trsase/Diguanyl_cyclase"/>
</dbReference>
<dbReference type="Pfam" id="PF13976">
    <property type="entry name" value="gag_pre-integrs"/>
    <property type="match status" value="2"/>
</dbReference>
<dbReference type="SUPFAM" id="SSF53098">
    <property type="entry name" value="Ribonuclease H-like"/>
    <property type="match status" value="2"/>
</dbReference>
<dbReference type="InterPro" id="IPR054722">
    <property type="entry name" value="PolX-like_BBD"/>
</dbReference>
<feature type="compositionally biased region" description="Polar residues" evidence="5">
    <location>
        <begin position="774"/>
        <end position="787"/>
    </location>
</feature>
<dbReference type="Pfam" id="PF22936">
    <property type="entry name" value="Pol_BBD"/>
    <property type="match status" value="2"/>
</dbReference>
<dbReference type="PROSITE" id="PS50994">
    <property type="entry name" value="INTEGRASE"/>
    <property type="match status" value="1"/>
</dbReference>
<reference evidence="7" key="1">
    <citation type="journal article" date="2022" name="Int. J. Mol. Sci.">
        <title>Draft Genome of Tanacetum Coccineum: Genomic Comparison of Closely Related Tanacetum-Family Plants.</title>
        <authorList>
            <person name="Yamashiro T."/>
            <person name="Shiraishi A."/>
            <person name="Nakayama K."/>
            <person name="Satake H."/>
        </authorList>
    </citation>
    <scope>NUCLEOTIDE SEQUENCE</scope>
</reference>
<dbReference type="InterPro" id="IPR036397">
    <property type="entry name" value="RNaseH_sf"/>
</dbReference>
<dbReference type="Pfam" id="PF17921">
    <property type="entry name" value="Integrase_H2C2"/>
    <property type="match status" value="1"/>
</dbReference>
<dbReference type="Gene3D" id="1.10.340.70">
    <property type="match status" value="1"/>
</dbReference>
<dbReference type="PANTHER" id="PTHR42648">
    <property type="entry name" value="TRANSPOSASE, PUTATIVE-RELATED"/>
    <property type="match status" value="1"/>
</dbReference>
<dbReference type="EMBL" id="BQNB010015022">
    <property type="protein sequence ID" value="GJT35115.1"/>
    <property type="molecule type" value="Genomic_DNA"/>
</dbReference>
<dbReference type="InterPro" id="IPR041588">
    <property type="entry name" value="Integrase_H2C2"/>
</dbReference>
<evidence type="ECO:0000256" key="2">
    <source>
        <dbReference type="ARBA" id="ARBA00022723"/>
    </source>
</evidence>
<dbReference type="Proteomes" id="UP001151760">
    <property type="component" value="Unassembled WGS sequence"/>
</dbReference>
<dbReference type="InterPro" id="IPR039537">
    <property type="entry name" value="Retrotran_Ty1/copia-like"/>
</dbReference>
<feature type="region of interest" description="Disordered" evidence="5">
    <location>
        <begin position="368"/>
        <end position="423"/>
    </location>
</feature>
<evidence type="ECO:0000256" key="1">
    <source>
        <dbReference type="ARBA" id="ARBA00022670"/>
    </source>
</evidence>
<feature type="compositionally biased region" description="Basic and acidic residues" evidence="5">
    <location>
        <begin position="374"/>
        <end position="393"/>
    </location>
</feature>
<dbReference type="Pfam" id="PF07727">
    <property type="entry name" value="RVT_2"/>
    <property type="match status" value="4"/>
</dbReference>
<evidence type="ECO:0000259" key="6">
    <source>
        <dbReference type="PROSITE" id="PS50994"/>
    </source>
</evidence>
<dbReference type="PANTHER" id="PTHR42648:SF32">
    <property type="entry name" value="RIBONUCLEASE H-LIKE DOMAIN, GAG-PRE-INTEGRASE DOMAIN PROTEIN-RELATED"/>
    <property type="match status" value="1"/>
</dbReference>
<dbReference type="InterPro" id="IPR012337">
    <property type="entry name" value="RNaseH-like_sf"/>
</dbReference>
<protein>
    <submittedName>
        <fullName evidence="7">Ribonuclease H-like domain-containing protein</fullName>
    </submittedName>
</protein>
<dbReference type="InterPro" id="IPR043502">
    <property type="entry name" value="DNA/RNA_pol_sf"/>
</dbReference>
<comment type="caution">
    <text evidence="7">The sequence shown here is derived from an EMBL/GenBank/DDBJ whole genome shotgun (WGS) entry which is preliminary data.</text>
</comment>
<feature type="compositionally biased region" description="Acidic residues" evidence="5">
    <location>
        <begin position="1874"/>
        <end position="1888"/>
    </location>
</feature>
<keyword evidence="2" id="KW-0479">Metal-binding</keyword>
<feature type="compositionally biased region" description="Basic and acidic residues" evidence="5">
    <location>
        <begin position="798"/>
        <end position="810"/>
    </location>
</feature>
<feature type="compositionally biased region" description="Basic and acidic residues" evidence="5">
    <location>
        <begin position="413"/>
        <end position="422"/>
    </location>
</feature>
<keyword evidence="1" id="KW-0645">Protease</keyword>
<feature type="region of interest" description="Disordered" evidence="5">
    <location>
        <begin position="774"/>
        <end position="811"/>
    </location>
</feature>
<dbReference type="SUPFAM" id="SSF56672">
    <property type="entry name" value="DNA/RNA polymerases"/>
    <property type="match status" value="2"/>
</dbReference>
<feature type="region of interest" description="Disordered" evidence="5">
    <location>
        <begin position="1872"/>
        <end position="1909"/>
    </location>
</feature>
<name>A0ABQ5D751_9ASTR</name>
<feature type="region of interest" description="Disordered" evidence="5">
    <location>
        <begin position="816"/>
        <end position="835"/>
    </location>
</feature>